<dbReference type="SUPFAM" id="SSF50630">
    <property type="entry name" value="Acid proteases"/>
    <property type="match status" value="1"/>
</dbReference>
<dbReference type="Pfam" id="PF00026">
    <property type="entry name" value="Asp"/>
    <property type="match status" value="2"/>
</dbReference>
<protein>
    <submittedName>
        <fullName evidence="9">Uncharacterized protein</fullName>
    </submittedName>
</protein>
<dbReference type="Pfam" id="PF03489">
    <property type="entry name" value="SapB_2"/>
    <property type="match status" value="1"/>
</dbReference>
<dbReference type="PANTHER" id="PTHR47966">
    <property type="entry name" value="BETA-SITE APP-CLEAVING ENZYME, ISOFORM A-RELATED"/>
    <property type="match status" value="1"/>
</dbReference>
<organism evidence="9 10">
    <name type="scientific">Apatococcus fuscideae</name>
    <dbReference type="NCBI Taxonomy" id="2026836"/>
    <lineage>
        <taxon>Eukaryota</taxon>
        <taxon>Viridiplantae</taxon>
        <taxon>Chlorophyta</taxon>
        <taxon>core chlorophytes</taxon>
        <taxon>Trebouxiophyceae</taxon>
        <taxon>Chlorellales</taxon>
        <taxon>Chlorellaceae</taxon>
        <taxon>Apatococcus</taxon>
    </lineage>
</organism>
<dbReference type="PANTHER" id="PTHR47966:SF51">
    <property type="entry name" value="BETA-SITE APP-CLEAVING ENZYME, ISOFORM A-RELATED"/>
    <property type="match status" value="1"/>
</dbReference>
<name>A0AAW1TJF9_9CHLO</name>
<dbReference type="EMBL" id="JALJOV010000021">
    <property type="protein sequence ID" value="KAK9868596.1"/>
    <property type="molecule type" value="Genomic_DNA"/>
</dbReference>
<dbReference type="InterPro" id="IPR033121">
    <property type="entry name" value="PEPTIDASE_A1"/>
</dbReference>
<evidence type="ECO:0000256" key="6">
    <source>
        <dbReference type="RuleBase" id="RU000454"/>
    </source>
</evidence>
<evidence type="ECO:0000313" key="10">
    <source>
        <dbReference type="Proteomes" id="UP001485043"/>
    </source>
</evidence>
<dbReference type="AlphaFoldDB" id="A0AAW1TJF9"/>
<feature type="domain" description="Saposin B-type" evidence="7">
    <location>
        <begin position="224"/>
        <end position="263"/>
    </location>
</feature>
<dbReference type="FunFam" id="2.40.70.10:FF:000044">
    <property type="entry name" value="Lysosomal aspartic protease"/>
    <property type="match status" value="1"/>
</dbReference>
<evidence type="ECO:0000256" key="5">
    <source>
        <dbReference type="PIRSR" id="PIRSR601461-2"/>
    </source>
</evidence>
<evidence type="ECO:0000256" key="2">
    <source>
        <dbReference type="ARBA" id="ARBA00023157"/>
    </source>
</evidence>
<accession>A0AAW1TJF9</accession>
<sequence length="438" mass="46170">MLQASGAAGEADITIYNFMDAQYYGIVGLGTPAQHFKVIFDTGSSNLWVPSSQCSWLQVACDLHNKYDSSKSYDYQANGTEFAIQYGSGSLSGFFSQDTLTLGTLAVKDQTFAEATNEPGLTFVAAKFDGILGLGFPNIAIAGARGGELMLGGVDNTHFKGEHTWAPVTKEGYWQFAVDALTVPGAEGVCEGGCQAIADTGTSLMVGPVDQVAAINQAIGAEGVIPAQCRLLVKQYVPQLIKIIQTLPADQACSTVGLCSNSKVQELSQYLTASSSRRLLANFGGAKGMSSSQQPDLLGAADEAVADQDTCQICEIAVNYIKVALANHATVQQIIDSLNGVCETLTFLGNSQAVVDCAKLPTMPDITLKIAGRDFVLTPDQYVLKVDAGGEQQCISGFMGLDLPPQAGPLWILGDVFIGAYHTIFDVGQERVGFAVAA</sequence>
<dbReference type="InterPro" id="IPR007856">
    <property type="entry name" value="SapB_1"/>
</dbReference>
<feature type="active site" evidence="4">
    <location>
        <position position="41"/>
    </location>
</feature>
<dbReference type="GO" id="GO:0006629">
    <property type="term" value="P:lipid metabolic process"/>
    <property type="evidence" value="ECO:0007669"/>
    <property type="project" value="InterPro"/>
</dbReference>
<evidence type="ECO:0000313" key="9">
    <source>
        <dbReference type="EMBL" id="KAK9868596.1"/>
    </source>
</evidence>
<keyword evidence="3" id="KW-0325">Glycoprotein</keyword>
<feature type="disulfide bond" evidence="5">
    <location>
        <begin position="190"/>
        <end position="194"/>
    </location>
</feature>
<keyword evidence="2 5" id="KW-1015">Disulfide bond</keyword>
<evidence type="ECO:0000256" key="1">
    <source>
        <dbReference type="ARBA" id="ARBA00007447"/>
    </source>
</evidence>
<dbReference type="PROSITE" id="PS00141">
    <property type="entry name" value="ASP_PROTEASE"/>
    <property type="match status" value="2"/>
</dbReference>
<dbReference type="Pfam" id="PF05184">
    <property type="entry name" value="SapB_1"/>
    <property type="match status" value="1"/>
</dbReference>
<comment type="caution">
    <text evidence="9">The sequence shown here is derived from an EMBL/GenBank/DDBJ whole genome shotgun (WGS) entry which is preliminary data.</text>
</comment>
<dbReference type="InterPro" id="IPR008138">
    <property type="entry name" value="SapB_2"/>
</dbReference>
<feature type="domain" description="Peptidase A1" evidence="8">
    <location>
        <begin position="23"/>
        <end position="435"/>
    </location>
</feature>
<dbReference type="InterPro" id="IPR021109">
    <property type="entry name" value="Peptidase_aspartic_dom_sf"/>
</dbReference>
<dbReference type="Proteomes" id="UP001485043">
    <property type="component" value="Unassembled WGS sequence"/>
</dbReference>
<feature type="disulfide bond" evidence="5">
    <location>
        <begin position="54"/>
        <end position="61"/>
    </location>
</feature>
<reference evidence="9 10" key="1">
    <citation type="journal article" date="2024" name="Nat. Commun.">
        <title>Phylogenomics reveals the evolutionary origins of lichenization in chlorophyte algae.</title>
        <authorList>
            <person name="Puginier C."/>
            <person name="Libourel C."/>
            <person name="Otte J."/>
            <person name="Skaloud P."/>
            <person name="Haon M."/>
            <person name="Grisel S."/>
            <person name="Petersen M."/>
            <person name="Berrin J.G."/>
            <person name="Delaux P.M."/>
            <person name="Dal Grande F."/>
            <person name="Keller J."/>
        </authorList>
    </citation>
    <scope>NUCLEOTIDE SEQUENCE [LARGE SCALE GENOMIC DNA]</scope>
    <source>
        <strain evidence="9 10">SAG 2523</strain>
    </source>
</reference>
<evidence type="ECO:0000259" key="8">
    <source>
        <dbReference type="PROSITE" id="PS51767"/>
    </source>
</evidence>
<keyword evidence="10" id="KW-1185">Reference proteome</keyword>
<dbReference type="InterPro" id="IPR011001">
    <property type="entry name" value="Saposin-like"/>
</dbReference>
<evidence type="ECO:0000256" key="4">
    <source>
        <dbReference type="PIRSR" id="PIRSR601461-1"/>
    </source>
</evidence>
<dbReference type="InterPro" id="IPR001461">
    <property type="entry name" value="Aspartic_peptidase_A1"/>
</dbReference>
<dbReference type="InterPro" id="IPR008139">
    <property type="entry name" value="SaposinB_dom"/>
</dbReference>
<dbReference type="GO" id="GO:0004190">
    <property type="term" value="F:aspartic-type endopeptidase activity"/>
    <property type="evidence" value="ECO:0007669"/>
    <property type="project" value="UniProtKB-KW"/>
</dbReference>
<dbReference type="Gene3D" id="2.40.70.10">
    <property type="entry name" value="Acid Proteases"/>
    <property type="match status" value="2"/>
</dbReference>
<dbReference type="PROSITE" id="PS51767">
    <property type="entry name" value="PEPTIDASE_A1"/>
    <property type="match status" value="1"/>
</dbReference>
<dbReference type="GO" id="GO:0006508">
    <property type="term" value="P:proteolysis"/>
    <property type="evidence" value="ECO:0007669"/>
    <property type="project" value="UniProtKB-KW"/>
</dbReference>
<evidence type="ECO:0000259" key="7">
    <source>
        <dbReference type="PROSITE" id="PS50015"/>
    </source>
</evidence>
<dbReference type="Gene3D" id="1.10.225.10">
    <property type="entry name" value="Saposin-like"/>
    <property type="match status" value="1"/>
</dbReference>
<feature type="active site" evidence="4">
    <location>
        <position position="199"/>
    </location>
</feature>
<keyword evidence="6" id="KW-0378">Hydrolase</keyword>
<dbReference type="FunFam" id="2.40.70.10:FF:000008">
    <property type="entry name" value="Cathepsin D"/>
    <property type="match status" value="1"/>
</dbReference>
<keyword evidence="6" id="KW-0645">Protease</keyword>
<dbReference type="PRINTS" id="PR00792">
    <property type="entry name" value="PEPSIN"/>
</dbReference>
<evidence type="ECO:0000256" key="3">
    <source>
        <dbReference type="ARBA" id="ARBA00023180"/>
    </source>
</evidence>
<dbReference type="SUPFAM" id="SSF47862">
    <property type="entry name" value="Saposin"/>
    <property type="match status" value="1"/>
</dbReference>
<keyword evidence="6" id="KW-0064">Aspartyl protease</keyword>
<comment type="similarity">
    <text evidence="1 6">Belongs to the peptidase A1 family.</text>
</comment>
<proteinExistence type="inferred from homology"/>
<gene>
    <name evidence="9" type="ORF">WJX84_006913</name>
</gene>
<dbReference type="PROSITE" id="PS50015">
    <property type="entry name" value="SAP_B"/>
    <property type="match status" value="1"/>
</dbReference>
<dbReference type="InterPro" id="IPR001969">
    <property type="entry name" value="Aspartic_peptidase_AS"/>
</dbReference>